<dbReference type="InterPro" id="IPR040241">
    <property type="entry name" value="TRP_Flc/Pkd2-like"/>
</dbReference>
<dbReference type="Proteomes" id="UP000271241">
    <property type="component" value="Unassembled WGS sequence"/>
</dbReference>
<keyword evidence="7" id="KW-1185">Reference proteome</keyword>
<feature type="transmembrane region" description="Helical" evidence="2">
    <location>
        <begin position="400"/>
        <end position="422"/>
    </location>
</feature>
<evidence type="ECO:0000259" key="5">
    <source>
        <dbReference type="Pfam" id="PF06011"/>
    </source>
</evidence>
<dbReference type="PANTHER" id="PTHR31145:SF6">
    <property type="entry name" value="INTEGRAL MEMBRANE PROTEIN (AFU_ORTHOLOGUE AFUA_7G01610)"/>
    <property type="match status" value="1"/>
</dbReference>
<feature type="chain" id="PRO_5020192391" evidence="3">
    <location>
        <begin position="29"/>
        <end position="730"/>
    </location>
</feature>
<dbReference type="EMBL" id="KZ992433">
    <property type="protein sequence ID" value="RKP10913.1"/>
    <property type="molecule type" value="Genomic_DNA"/>
</dbReference>
<dbReference type="InterPro" id="IPR010308">
    <property type="entry name" value="TRP_C"/>
</dbReference>
<feature type="transmembrane region" description="Helical" evidence="2">
    <location>
        <begin position="434"/>
        <end position="458"/>
    </location>
</feature>
<evidence type="ECO:0000256" key="2">
    <source>
        <dbReference type="SAM" id="Phobius"/>
    </source>
</evidence>
<dbReference type="AlphaFoldDB" id="A0A4P9XWV8"/>
<accession>A0A4P9XWV8</accession>
<feature type="signal peptide" evidence="3">
    <location>
        <begin position="1"/>
        <end position="28"/>
    </location>
</feature>
<evidence type="ECO:0000256" key="3">
    <source>
        <dbReference type="SAM" id="SignalP"/>
    </source>
</evidence>
<sequence length="730" mass="78531">MLRSLRGYGFGCLAALAVLAAWTPAASASYPFADCFDAETGGQKLVNFSSIDLDYQRDNGTINLSAHGLSSGPLPNTTYGAFKAALLVLPLTTETINRTCDLAPGLCLGSTFTLTKQVALNSSIPMMELELSLNIMDAKDKSIGCFAVKVDTRSDFHIAMLRLIPGLVAVFLAASTLVAFFFANGRFSLFQLSSGWRPGSAANNAPAAESDDALKTGNDKASLPGAALDKRPLPSSTTAVTRSSPGVMDVVMFCQAIAASGQLQVVYPLFYKTFAAIGFAWATLVVRFPALREFVVGLHTGESVTSDNIDLVKSSMDFTQGAITSLARKDQIAWIADNELGLRQFAAYLELLPNELFALTFFVILFGLVVIIGFTLGVFVVSTIVRRRSGDAKSANVRKLVYYSLGNMLRWLLLGTHALLAYGFFQLTVGGADWMTACAVVGIVLFQLVPIGFLLYMLHFRLDAAAVLLDPVKLLLYGPLINAYKSECASHAYIEALYRLVFSILVGVLAFQPSVQAIMLAVLELLLFIMIVYRRPFAGRNDLQMMFSFTRFLSFAACAAFLTKSDMIRVPVAYLIIFIQCICLLLCVIAGVRRILATAWRRGRRVVGLSEKPKPKAKTKPKSTKPVTSQATRPRRESTSGTAVAAAAAAAVGGTAVVAAAAVAADAAAAEPTEAEPVQETEAAEADTAAQATEVEYHEAEAVDQQSVIEYTEEEEEAAARNAEERCVIM</sequence>
<feature type="transmembrane region" description="Helical" evidence="2">
    <location>
        <begin position="356"/>
        <end position="380"/>
    </location>
</feature>
<evidence type="ECO:0000313" key="7">
    <source>
        <dbReference type="Proteomes" id="UP000271241"/>
    </source>
</evidence>
<keyword evidence="2" id="KW-0472">Membrane</keyword>
<feature type="transmembrane region" description="Helical" evidence="2">
    <location>
        <begin position="163"/>
        <end position="183"/>
    </location>
</feature>
<dbReference type="OrthoDB" id="2115177at2759"/>
<feature type="region of interest" description="Disordered" evidence="1">
    <location>
        <begin position="610"/>
        <end position="640"/>
    </location>
</feature>
<protein>
    <submittedName>
        <fullName evidence="6">Uncharacterized protein</fullName>
    </submittedName>
</protein>
<organism evidence="6 7">
    <name type="scientific">Thamnocephalis sphaerospora</name>
    <dbReference type="NCBI Taxonomy" id="78915"/>
    <lineage>
        <taxon>Eukaryota</taxon>
        <taxon>Fungi</taxon>
        <taxon>Fungi incertae sedis</taxon>
        <taxon>Zoopagomycota</taxon>
        <taxon>Zoopagomycotina</taxon>
        <taxon>Zoopagomycetes</taxon>
        <taxon>Zoopagales</taxon>
        <taxon>Sigmoideomycetaceae</taxon>
        <taxon>Thamnocephalis</taxon>
    </lineage>
</organism>
<feature type="domain" description="MD-2-related lipid-recognition" evidence="4">
    <location>
        <begin position="30"/>
        <end position="150"/>
    </location>
</feature>
<dbReference type="PANTHER" id="PTHR31145">
    <property type="entry name" value="INTEGRAL MEMBRANE PROTEIN (AFU_ORTHOLOGUE AFUA_7G01610)"/>
    <property type="match status" value="1"/>
</dbReference>
<evidence type="ECO:0000313" key="6">
    <source>
        <dbReference type="EMBL" id="RKP10913.1"/>
    </source>
</evidence>
<dbReference type="STRING" id="78915.A0A4P9XWV8"/>
<gene>
    <name evidence="6" type="ORF">THASP1DRAFT_21463</name>
</gene>
<feature type="domain" description="TRP C-terminal" evidence="5">
    <location>
        <begin position="240"/>
        <end position="592"/>
    </location>
</feature>
<name>A0A4P9XWV8_9FUNG</name>
<dbReference type="Pfam" id="PF06011">
    <property type="entry name" value="TRP"/>
    <property type="match status" value="1"/>
</dbReference>
<keyword evidence="2" id="KW-0812">Transmembrane</keyword>
<proteinExistence type="predicted"/>
<feature type="transmembrane region" description="Helical" evidence="2">
    <location>
        <begin position="269"/>
        <end position="290"/>
    </location>
</feature>
<feature type="transmembrane region" description="Helical" evidence="2">
    <location>
        <begin position="574"/>
        <end position="596"/>
    </location>
</feature>
<dbReference type="Pfam" id="PF02221">
    <property type="entry name" value="E1_DerP2_DerF2"/>
    <property type="match status" value="1"/>
</dbReference>
<dbReference type="InterPro" id="IPR003172">
    <property type="entry name" value="ML_dom"/>
</dbReference>
<dbReference type="GO" id="GO:0016020">
    <property type="term" value="C:membrane"/>
    <property type="evidence" value="ECO:0007669"/>
    <property type="project" value="TreeGrafter"/>
</dbReference>
<dbReference type="GO" id="GO:0055085">
    <property type="term" value="P:transmembrane transport"/>
    <property type="evidence" value="ECO:0007669"/>
    <property type="project" value="TreeGrafter"/>
</dbReference>
<reference evidence="7" key="1">
    <citation type="journal article" date="2018" name="Nat. Microbiol.">
        <title>Leveraging single-cell genomics to expand the fungal tree of life.</title>
        <authorList>
            <person name="Ahrendt S.R."/>
            <person name="Quandt C.A."/>
            <person name="Ciobanu D."/>
            <person name="Clum A."/>
            <person name="Salamov A."/>
            <person name="Andreopoulos B."/>
            <person name="Cheng J.F."/>
            <person name="Woyke T."/>
            <person name="Pelin A."/>
            <person name="Henrissat B."/>
            <person name="Reynolds N.K."/>
            <person name="Benny G.L."/>
            <person name="Smith M.E."/>
            <person name="James T.Y."/>
            <person name="Grigoriev I.V."/>
        </authorList>
    </citation>
    <scope>NUCLEOTIDE SEQUENCE [LARGE SCALE GENOMIC DNA]</scope>
    <source>
        <strain evidence="7">RSA 1356</strain>
    </source>
</reference>
<keyword evidence="3" id="KW-0732">Signal</keyword>
<evidence type="ECO:0000259" key="4">
    <source>
        <dbReference type="Pfam" id="PF02221"/>
    </source>
</evidence>
<keyword evidence="2" id="KW-1133">Transmembrane helix</keyword>
<evidence type="ECO:0000256" key="1">
    <source>
        <dbReference type="SAM" id="MobiDB-lite"/>
    </source>
</evidence>